<name>A0A4S4NBN4_9RHOB</name>
<protein>
    <recommendedName>
        <fullName evidence="3">YrhK domain-containing protein</fullName>
    </recommendedName>
</protein>
<dbReference type="AlphaFoldDB" id="A0A4S4NBN4"/>
<evidence type="ECO:0000259" key="3">
    <source>
        <dbReference type="Pfam" id="PF14145"/>
    </source>
</evidence>
<evidence type="ECO:0000313" key="5">
    <source>
        <dbReference type="Proteomes" id="UP000306602"/>
    </source>
</evidence>
<feature type="transmembrane region" description="Helical" evidence="2">
    <location>
        <begin position="55"/>
        <end position="73"/>
    </location>
</feature>
<sequence length="126" mass="14062">MAKRGFFWPDRSGQSESYQRRYAAYELVYTLVDFLAALLFVVGSVLFFFESYQTPATWCFLVGSIFFAAKPTIRLIREVRLAEHGEVSELAGRLSPGGSSDGGKSGQSGRAQAEETDKSKRPDQHK</sequence>
<dbReference type="RefSeq" id="WP_136462411.1">
    <property type="nucleotide sequence ID" value="NZ_SRKY01000002.1"/>
</dbReference>
<proteinExistence type="predicted"/>
<gene>
    <name evidence="4" type="ORF">E4Z66_07655</name>
</gene>
<dbReference type="EMBL" id="SRKY01000002">
    <property type="protein sequence ID" value="THH36812.1"/>
    <property type="molecule type" value="Genomic_DNA"/>
</dbReference>
<keyword evidence="2" id="KW-0812">Transmembrane</keyword>
<dbReference type="InterPro" id="IPR025424">
    <property type="entry name" value="YrhK_domain"/>
</dbReference>
<feature type="compositionally biased region" description="Basic and acidic residues" evidence="1">
    <location>
        <begin position="112"/>
        <end position="126"/>
    </location>
</feature>
<keyword evidence="2" id="KW-0472">Membrane</keyword>
<dbReference type="Proteomes" id="UP000306602">
    <property type="component" value="Unassembled WGS sequence"/>
</dbReference>
<evidence type="ECO:0000313" key="4">
    <source>
        <dbReference type="EMBL" id="THH36812.1"/>
    </source>
</evidence>
<keyword evidence="2" id="KW-1133">Transmembrane helix</keyword>
<evidence type="ECO:0000256" key="1">
    <source>
        <dbReference type="SAM" id="MobiDB-lite"/>
    </source>
</evidence>
<dbReference type="Pfam" id="PF14145">
    <property type="entry name" value="YrhK"/>
    <property type="match status" value="1"/>
</dbReference>
<comment type="caution">
    <text evidence="4">The sequence shown here is derived from an EMBL/GenBank/DDBJ whole genome shotgun (WGS) entry which is preliminary data.</text>
</comment>
<evidence type="ECO:0000256" key="2">
    <source>
        <dbReference type="SAM" id="Phobius"/>
    </source>
</evidence>
<reference evidence="4 5" key="1">
    <citation type="submission" date="2019-04" db="EMBL/GenBank/DDBJ databases">
        <title>Shimia ponticola sp. nov., isolated from seawater.</title>
        <authorList>
            <person name="Kim Y.-O."/>
            <person name="Yoon J.-H."/>
        </authorList>
    </citation>
    <scope>NUCLEOTIDE SEQUENCE [LARGE SCALE GENOMIC DNA]</scope>
    <source>
        <strain evidence="4 5">MYP11</strain>
    </source>
</reference>
<organism evidence="4 5">
    <name type="scientific">Aliishimia ponticola</name>
    <dbReference type="NCBI Taxonomy" id="2499833"/>
    <lineage>
        <taxon>Bacteria</taxon>
        <taxon>Pseudomonadati</taxon>
        <taxon>Pseudomonadota</taxon>
        <taxon>Alphaproteobacteria</taxon>
        <taxon>Rhodobacterales</taxon>
        <taxon>Paracoccaceae</taxon>
        <taxon>Aliishimia</taxon>
    </lineage>
</organism>
<keyword evidence="5" id="KW-1185">Reference proteome</keyword>
<feature type="domain" description="YrhK" evidence="3">
    <location>
        <begin position="24"/>
        <end position="78"/>
    </location>
</feature>
<accession>A0A4S4NBN4</accession>
<feature type="transmembrane region" description="Helical" evidence="2">
    <location>
        <begin position="27"/>
        <end position="49"/>
    </location>
</feature>
<dbReference type="OrthoDB" id="5862062at2"/>
<feature type="region of interest" description="Disordered" evidence="1">
    <location>
        <begin position="90"/>
        <end position="126"/>
    </location>
</feature>